<name>A0A382ALR4_9ZZZZ</name>
<sequence>MRLSLSGEHTGDEYALSTAVGSETGDGGLPMGSLLNEFIEAVCSQDESGIAQGRENIMRELGEAAMVDTAAVIAAFNGYPRAADATGIPLEDYKEEATEDMRTVLGLDSLNRSKRNQQD</sequence>
<proteinExistence type="predicted"/>
<dbReference type="AlphaFoldDB" id="A0A382ALR4"/>
<evidence type="ECO:0000313" key="2">
    <source>
        <dbReference type="EMBL" id="SVB02446.1"/>
    </source>
</evidence>
<feature type="region of interest" description="Disordered" evidence="1">
    <location>
        <begin position="1"/>
        <end position="28"/>
    </location>
</feature>
<accession>A0A382ALR4</accession>
<evidence type="ECO:0000256" key="1">
    <source>
        <dbReference type="SAM" id="MobiDB-lite"/>
    </source>
</evidence>
<protein>
    <submittedName>
        <fullName evidence="2">Uncharacterized protein</fullName>
    </submittedName>
</protein>
<gene>
    <name evidence="2" type="ORF">METZ01_LOCUS155300</name>
</gene>
<reference evidence="2" key="1">
    <citation type="submission" date="2018-05" db="EMBL/GenBank/DDBJ databases">
        <authorList>
            <person name="Lanie J.A."/>
            <person name="Ng W.-L."/>
            <person name="Kazmierczak K.M."/>
            <person name="Andrzejewski T.M."/>
            <person name="Davidsen T.M."/>
            <person name="Wayne K.J."/>
            <person name="Tettelin H."/>
            <person name="Glass J.I."/>
            <person name="Rusch D."/>
            <person name="Podicherti R."/>
            <person name="Tsui H.-C.T."/>
            <person name="Winkler M.E."/>
        </authorList>
    </citation>
    <scope>NUCLEOTIDE SEQUENCE</scope>
</reference>
<organism evidence="2">
    <name type="scientific">marine metagenome</name>
    <dbReference type="NCBI Taxonomy" id="408172"/>
    <lineage>
        <taxon>unclassified sequences</taxon>
        <taxon>metagenomes</taxon>
        <taxon>ecological metagenomes</taxon>
    </lineage>
</organism>
<dbReference type="EMBL" id="UINC01025930">
    <property type="protein sequence ID" value="SVB02446.1"/>
    <property type="molecule type" value="Genomic_DNA"/>
</dbReference>